<accession>A0A0F6W4R0</accession>
<dbReference type="AlphaFoldDB" id="A0A0F6W4R0"/>
<comment type="similarity">
    <text evidence="1">Belongs to the sigma-70 factor family.</text>
</comment>
<dbReference type="InterPro" id="IPR009042">
    <property type="entry name" value="RNA_pol_sigma70_r1_2"/>
</dbReference>
<evidence type="ECO:0000256" key="4">
    <source>
        <dbReference type="ARBA" id="ARBA00023125"/>
    </source>
</evidence>
<dbReference type="GO" id="GO:0006352">
    <property type="term" value="P:DNA-templated transcription initiation"/>
    <property type="evidence" value="ECO:0007669"/>
    <property type="project" value="InterPro"/>
</dbReference>
<evidence type="ECO:0000256" key="1">
    <source>
        <dbReference type="ARBA" id="ARBA00007788"/>
    </source>
</evidence>
<dbReference type="PANTHER" id="PTHR30376">
    <property type="entry name" value="SIGMA FACTOR RPOH HEAT SHOCK RELATED"/>
    <property type="match status" value="1"/>
</dbReference>
<reference evidence="8 9" key="1">
    <citation type="submission" date="2015-03" db="EMBL/GenBank/DDBJ databases">
        <title>Genome assembly of Sandaracinus amylolyticus DSM 53668.</title>
        <authorList>
            <person name="Sharma G."/>
            <person name="Subramanian S."/>
        </authorList>
    </citation>
    <scope>NUCLEOTIDE SEQUENCE [LARGE SCALE GENOMIC DNA]</scope>
    <source>
        <strain evidence="8 9">DSM 53668</strain>
    </source>
</reference>
<dbReference type="SUPFAM" id="SSF88946">
    <property type="entry name" value="Sigma2 domain of RNA polymerase sigma factors"/>
    <property type="match status" value="1"/>
</dbReference>
<protein>
    <submittedName>
        <fullName evidence="8">RNA polymerase sigma factor RpoH</fullName>
    </submittedName>
</protein>
<sequence length="366" mass="41128">MARKTPKAKRSDEESESTDDVLAGEVVDEREEARDDDEGSEASEQEPRDDDEALEGDVVVEGEVVDEVDLAEPLPARPATGAALTTQDPLQAYMRDVQRYSLLTPEQTHELAVKYVESGDVEAARKLVTSNLRLVVKIAYDYRRAYRNILDLIQEGNIGLMQAVKKYDPYRGVKLSSYAAWWIRAYILRFILNNWRLVKLGTTQAQRKLFFNLKKEKARLSAMGIDPTPEVVAKNLDVTTDDVVQMDRRLGAGELSLDAPVGHGDGKPTSRIDTLAALDSPADELLASAELEDLLTEKIREFGQTLKGKEDVIFRERLMSDEPKTLQELGEQFGVSRERVRQIEKRLQGKIRAYLEQHVEASALPS</sequence>
<dbReference type="InterPro" id="IPR013325">
    <property type="entry name" value="RNA_pol_sigma_r2"/>
</dbReference>
<keyword evidence="5" id="KW-0804">Transcription</keyword>
<name>A0A0F6W4R0_9BACT</name>
<dbReference type="InterPro" id="IPR007627">
    <property type="entry name" value="RNA_pol_sigma70_r2"/>
</dbReference>
<dbReference type="NCBIfam" id="NF005143">
    <property type="entry name" value="PRK06596.1"/>
    <property type="match status" value="1"/>
</dbReference>
<evidence type="ECO:0000256" key="6">
    <source>
        <dbReference type="SAM" id="MobiDB-lite"/>
    </source>
</evidence>
<dbReference type="RefSeq" id="WP_083457598.1">
    <property type="nucleotide sequence ID" value="NZ_CP011125.1"/>
</dbReference>
<dbReference type="SUPFAM" id="SSF88659">
    <property type="entry name" value="Sigma3 and sigma4 domains of RNA polymerase sigma factors"/>
    <property type="match status" value="1"/>
</dbReference>
<evidence type="ECO:0000313" key="8">
    <source>
        <dbReference type="EMBL" id="AKF07277.1"/>
    </source>
</evidence>
<keyword evidence="4" id="KW-0238">DNA-binding</keyword>
<dbReference type="PANTHER" id="PTHR30376:SF3">
    <property type="entry name" value="RNA POLYMERASE SIGMA FACTOR RPOH"/>
    <property type="match status" value="1"/>
</dbReference>
<dbReference type="GO" id="GO:0016987">
    <property type="term" value="F:sigma factor activity"/>
    <property type="evidence" value="ECO:0007669"/>
    <property type="project" value="UniProtKB-KW"/>
</dbReference>
<dbReference type="OrthoDB" id="9809557at2"/>
<dbReference type="Gene3D" id="1.20.140.160">
    <property type="match status" value="1"/>
</dbReference>
<evidence type="ECO:0000256" key="3">
    <source>
        <dbReference type="ARBA" id="ARBA00023082"/>
    </source>
</evidence>
<dbReference type="InterPro" id="IPR013324">
    <property type="entry name" value="RNA_pol_sigma_r3/r4-like"/>
</dbReference>
<keyword evidence="9" id="KW-1185">Reference proteome</keyword>
<dbReference type="EMBL" id="CP011125">
    <property type="protein sequence ID" value="AKF07277.1"/>
    <property type="molecule type" value="Genomic_DNA"/>
</dbReference>
<dbReference type="GO" id="GO:0003677">
    <property type="term" value="F:DNA binding"/>
    <property type="evidence" value="ECO:0007669"/>
    <property type="project" value="UniProtKB-KW"/>
</dbReference>
<evidence type="ECO:0000259" key="7">
    <source>
        <dbReference type="PROSITE" id="PS00715"/>
    </source>
</evidence>
<gene>
    <name evidence="8" type="ORF">DB32_004426</name>
</gene>
<organism evidence="8 9">
    <name type="scientific">Sandaracinus amylolyticus</name>
    <dbReference type="NCBI Taxonomy" id="927083"/>
    <lineage>
        <taxon>Bacteria</taxon>
        <taxon>Pseudomonadati</taxon>
        <taxon>Myxococcota</taxon>
        <taxon>Polyangia</taxon>
        <taxon>Polyangiales</taxon>
        <taxon>Sandaracinaceae</taxon>
        <taxon>Sandaracinus</taxon>
    </lineage>
</organism>
<dbReference type="InterPro" id="IPR050813">
    <property type="entry name" value="Sigma-70_Factor"/>
</dbReference>
<evidence type="ECO:0000313" key="9">
    <source>
        <dbReference type="Proteomes" id="UP000034883"/>
    </source>
</evidence>
<dbReference type="InterPro" id="IPR007630">
    <property type="entry name" value="RNA_pol_sigma70_r4"/>
</dbReference>
<keyword evidence="3" id="KW-0731">Sigma factor</keyword>
<dbReference type="Proteomes" id="UP000034883">
    <property type="component" value="Chromosome"/>
</dbReference>
<dbReference type="Pfam" id="PF04545">
    <property type="entry name" value="Sigma70_r4"/>
    <property type="match status" value="1"/>
</dbReference>
<feature type="compositionally biased region" description="Acidic residues" evidence="6">
    <location>
        <begin position="26"/>
        <end position="55"/>
    </location>
</feature>
<keyword evidence="2" id="KW-0805">Transcription regulation</keyword>
<evidence type="ECO:0000256" key="5">
    <source>
        <dbReference type="ARBA" id="ARBA00023163"/>
    </source>
</evidence>
<dbReference type="KEGG" id="samy:DB32_004426"/>
<feature type="domain" description="RNA polymerase sigma-70" evidence="7">
    <location>
        <begin position="151"/>
        <end position="164"/>
    </location>
</feature>
<dbReference type="Gene3D" id="1.10.601.10">
    <property type="entry name" value="RNA Polymerase Primary Sigma Factor"/>
    <property type="match status" value="1"/>
</dbReference>
<dbReference type="InterPro" id="IPR000943">
    <property type="entry name" value="RNA_pol_sigma70"/>
</dbReference>
<dbReference type="PRINTS" id="PR00046">
    <property type="entry name" value="SIGMA70FCT"/>
</dbReference>
<proteinExistence type="inferred from homology"/>
<evidence type="ECO:0000256" key="2">
    <source>
        <dbReference type="ARBA" id="ARBA00023015"/>
    </source>
</evidence>
<dbReference type="NCBIfam" id="TIGR02937">
    <property type="entry name" value="sigma70-ECF"/>
    <property type="match status" value="1"/>
</dbReference>
<dbReference type="Pfam" id="PF04542">
    <property type="entry name" value="Sigma70_r2"/>
    <property type="match status" value="1"/>
</dbReference>
<dbReference type="Pfam" id="PF00140">
    <property type="entry name" value="Sigma70_r1_2"/>
    <property type="match status" value="1"/>
</dbReference>
<dbReference type="PROSITE" id="PS00715">
    <property type="entry name" value="SIGMA70_1"/>
    <property type="match status" value="1"/>
</dbReference>
<feature type="region of interest" description="Disordered" evidence="6">
    <location>
        <begin position="1"/>
        <end position="55"/>
    </location>
</feature>
<dbReference type="InterPro" id="IPR014284">
    <property type="entry name" value="RNA_pol_sigma-70_dom"/>
</dbReference>
<dbReference type="STRING" id="927083.DB32_004426"/>